<evidence type="ECO:0000256" key="7">
    <source>
        <dbReference type="RuleBase" id="RU000488"/>
    </source>
</evidence>
<dbReference type="OrthoDB" id="270584at2759"/>
<keyword evidence="2 7" id="KW-0813">Transport</keyword>
<organism evidence="8 9">
    <name type="scientific">Edaphochlamys debaryana</name>
    <dbReference type="NCBI Taxonomy" id="47281"/>
    <lineage>
        <taxon>Eukaryota</taxon>
        <taxon>Viridiplantae</taxon>
        <taxon>Chlorophyta</taxon>
        <taxon>core chlorophytes</taxon>
        <taxon>Chlorophyceae</taxon>
        <taxon>CS clade</taxon>
        <taxon>Chlamydomonadales</taxon>
        <taxon>Chlamydomonadales incertae sedis</taxon>
        <taxon>Edaphochlamys</taxon>
    </lineage>
</organism>
<keyword evidence="3 6" id="KW-0812">Transmembrane</keyword>
<reference evidence="8" key="1">
    <citation type="journal article" date="2020" name="bioRxiv">
        <title>Comparative genomics of Chlamydomonas.</title>
        <authorList>
            <person name="Craig R.J."/>
            <person name="Hasan A.R."/>
            <person name="Ness R.W."/>
            <person name="Keightley P.D."/>
        </authorList>
    </citation>
    <scope>NUCLEOTIDE SEQUENCE</scope>
    <source>
        <strain evidence="8">CCAP 11/70</strain>
    </source>
</reference>
<comment type="subcellular location">
    <subcellularLocation>
        <location evidence="1">Membrane</location>
        <topology evidence="1">Multi-pass membrane protein</topology>
    </subcellularLocation>
</comment>
<dbReference type="GO" id="GO:0055085">
    <property type="term" value="P:transmembrane transport"/>
    <property type="evidence" value="ECO:0007669"/>
    <property type="project" value="InterPro"/>
</dbReference>
<proteinExistence type="inferred from homology"/>
<accession>A0A835YMX5</accession>
<feature type="repeat" description="Solcar" evidence="6">
    <location>
        <begin position="1"/>
        <end position="40"/>
    </location>
</feature>
<sequence length="349" mass="36037">MHILETEGVPGLYRGNVACCVRIVPYSAIAFSSYEFFRRQLSAAGHRKGTQRLSAGWDLLAGAASGATATLLTYPLDTLRTRLAWVTAQTRCGSASGASASSSSGCSTSSASSSASGRVAGVVTGASTHGGHGAMSSAAATAGLGAAGMGPGSAALAAAGNAGSAGHLAQQRRISHMAIYTLRTEGVTGLYRGLMPTLYGILPYAGLKFYFYALSKQWYKDVLAPSLGHTVTHVSTEPSGSAHNRHGEHGQQRLPLPYMLVFGGVSGLLAQTLTFPLDVVRRQMQVAGLHGSSAELTTFGTAAAIVKAGGVRGLFRGLSLNYIKVVPSTAIGFASYDMLKSYLDVKGNL</sequence>
<evidence type="ECO:0000256" key="3">
    <source>
        <dbReference type="ARBA" id="ARBA00022692"/>
    </source>
</evidence>
<dbReference type="PROSITE" id="PS50920">
    <property type="entry name" value="SOLCAR"/>
    <property type="match status" value="3"/>
</dbReference>
<keyword evidence="5 6" id="KW-0472">Membrane</keyword>
<feature type="repeat" description="Solcar" evidence="6">
    <location>
        <begin position="134"/>
        <end position="218"/>
    </location>
</feature>
<evidence type="ECO:0000256" key="2">
    <source>
        <dbReference type="ARBA" id="ARBA00022448"/>
    </source>
</evidence>
<feature type="repeat" description="Solcar" evidence="6">
    <location>
        <begin position="254"/>
        <end position="342"/>
    </location>
</feature>
<dbReference type="SUPFAM" id="SSF103506">
    <property type="entry name" value="Mitochondrial carrier"/>
    <property type="match status" value="1"/>
</dbReference>
<evidence type="ECO:0000256" key="5">
    <source>
        <dbReference type="ARBA" id="ARBA00023136"/>
    </source>
</evidence>
<dbReference type="PANTHER" id="PTHR24089">
    <property type="entry name" value="SOLUTE CARRIER FAMILY 25"/>
    <property type="match status" value="1"/>
</dbReference>
<dbReference type="InterPro" id="IPR023395">
    <property type="entry name" value="MCP_dom_sf"/>
</dbReference>
<dbReference type="Gene3D" id="1.50.40.10">
    <property type="entry name" value="Mitochondrial carrier domain"/>
    <property type="match status" value="1"/>
</dbReference>
<gene>
    <name evidence="8" type="ORF">HYH03_001396</name>
</gene>
<evidence type="ECO:0000313" key="8">
    <source>
        <dbReference type="EMBL" id="KAG2500629.1"/>
    </source>
</evidence>
<keyword evidence="4" id="KW-0677">Repeat</keyword>
<protein>
    <recommendedName>
        <fullName evidence="10">Mitochondrial carrier protein</fullName>
    </recommendedName>
</protein>
<dbReference type="InterPro" id="IPR002067">
    <property type="entry name" value="MCP"/>
</dbReference>
<name>A0A835YMX5_9CHLO</name>
<dbReference type="PRINTS" id="PR00926">
    <property type="entry name" value="MITOCARRIER"/>
</dbReference>
<evidence type="ECO:0000256" key="6">
    <source>
        <dbReference type="PROSITE-ProRule" id="PRU00282"/>
    </source>
</evidence>
<evidence type="ECO:0000256" key="4">
    <source>
        <dbReference type="ARBA" id="ARBA00022737"/>
    </source>
</evidence>
<dbReference type="Pfam" id="PF00153">
    <property type="entry name" value="Mito_carr"/>
    <property type="match status" value="4"/>
</dbReference>
<comment type="similarity">
    <text evidence="7">Belongs to the mitochondrial carrier (TC 2.A.29) family.</text>
</comment>
<dbReference type="GO" id="GO:0016020">
    <property type="term" value="C:membrane"/>
    <property type="evidence" value="ECO:0007669"/>
    <property type="project" value="UniProtKB-SubCell"/>
</dbReference>
<evidence type="ECO:0000313" key="9">
    <source>
        <dbReference type="Proteomes" id="UP000612055"/>
    </source>
</evidence>
<evidence type="ECO:0000256" key="1">
    <source>
        <dbReference type="ARBA" id="ARBA00004141"/>
    </source>
</evidence>
<dbReference type="InterPro" id="IPR018108">
    <property type="entry name" value="MCP_transmembrane"/>
</dbReference>
<evidence type="ECO:0008006" key="10">
    <source>
        <dbReference type="Google" id="ProtNLM"/>
    </source>
</evidence>
<comment type="caution">
    <text evidence="8">The sequence shown here is derived from an EMBL/GenBank/DDBJ whole genome shotgun (WGS) entry which is preliminary data.</text>
</comment>
<dbReference type="Proteomes" id="UP000612055">
    <property type="component" value="Unassembled WGS sequence"/>
</dbReference>
<dbReference type="EMBL" id="JAEHOE010000003">
    <property type="protein sequence ID" value="KAG2500629.1"/>
    <property type="molecule type" value="Genomic_DNA"/>
</dbReference>
<keyword evidence="9" id="KW-1185">Reference proteome</keyword>
<dbReference type="AlphaFoldDB" id="A0A835YMX5"/>